<sequence length="165" mass="19011">MWYFLIGFGITAGHHRLFAYRSYEAKLPLQDFLFVSDDTDFDLCSAHKRMFYSHTEFFKLTGLANRYTMARKTLDCFGQSITWPKGKFEEYQELSKKNESRVYVSITSCMHDDAIVAFYGSVHHHSTAGHNILAMTRVAVGKYSGEVEHIRKRLGHAQTPTPVFV</sequence>
<proteinExistence type="predicted"/>
<gene>
    <name evidence="1" type="ORF">JBS370_LOCUS28369</name>
</gene>
<evidence type="ECO:0000313" key="1">
    <source>
        <dbReference type="EMBL" id="CAF4038626.1"/>
    </source>
</evidence>
<dbReference type="Proteomes" id="UP000663836">
    <property type="component" value="Unassembled WGS sequence"/>
</dbReference>
<comment type="caution">
    <text evidence="1">The sequence shown here is derived from an EMBL/GenBank/DDBJ whole genome shotgun (WGS) entry which is preliminary data.</text>
</comment>
<name>A0A819R9C9_9BILA</name>
<organism evidence="1 2">
    <name type="scientific">Rotaria sordida</name>
    <dbReference type="NCBI Taxonomy" id="392033"/>
    <lineage>
        <taxon>Eukaryota</taxon>
        <taxon>Metazoa</taxon>
        <taxon>Spiralia</taxon>
        <taxon>Gnathifera</taxon>
        <taxon>Rotifera</taxon>
        <taxon>Eurotatoria</taxon>
        <taxon>Bdelloidea</taxon>
        <taxon>Philodinida</taxon>
        <taxon>Philodinidae</taxon>
        <taxon>Rotaria</taxon>
    </lineage>
</organism>
<dbReference type="EMBL" id="CAJOBD010005671">
    <property type="protein sequence ID" value="CAF4038626.1"/>
    <property type="molecule type" value="Genomic_DNA"/>
</dbReference>
<accession>A0A819R9C9</accession>
<evidence type="ECO:0000313" key="2">
    <source>
        <dbReference type="Proteomes" id="UP000663836"/>
    </source>
</evidence>
<reference evidence="1" key="1">
    <citation type="submission" date="2021-02" db="EMBL/GenBank/DDBJ databases">
        <authorList>
            <person name="Nowell W R."/>
        </authorList>
    </citation>
    <scope>NUCLEOTIDE SEQUENCE</scope>
</reference>
<dbReference type="AlphaFoldDB" id="A0A819R9C9"/>
<protein>
    <submittedName>
        <fullName evidence="1">Uncharacterized protein</fullName>
    </submittedName>
</protein>